<evidence type="ECO:0000313" key="3">
    <source>
        <dbReference type="Proteomes" id="UP000825933"/>
    </source>
</evidence>
<comment type="caution">
    <text evidence="2">The sequence shown here is derived from an EMBL/GenBank/DDBJ whole genome shotgun (WGS) entry which is preliminary data.</text>
</comment>
<dbReference type="RefSeq" id="WP_223792541.1">
    <property type="nucleotide sequence ID" value="NZ_JAIOUQ010000017.1"/>
</dbReference>
<reference evidence="3" key="1">
    <citation type="journal article" date="2022" name="Microbiol. Resour. Announc.">
        <title>Draft Genome Sequence of a Methanogenic Archaeon from West Spitsbergen Permafrost.</title>
        <authorList>
            <person name="Trubitsyn V."/>
            <person name="Rivkina E."/>
            <person name="Shcherbakova V."/>
        </authorList>
    </citation>
    <scope>NUCLEOTIDE SEQUENCE [LARGE SCALE GENOMIC DNA]</scope>
    <source>
        <strain evidence="3">VT</strain>
    </source>
</reference>
<proteinExistence type="predicted"/>
<dbReference type="EMBL" id="JAIOUQ010000017">
    <property type="protein sequence ID" value="MBZ2167002.1"/>
    <property type="molecule type" value="Genomic_DNA"/>
</dbReference>
<dbReference type="AlphaFoldDB" id="A0A8T5USH5"/>
<dbReference type="Proteomes" id="UP000825933">
    <property type="component" value="Unassembled WGS sequence"/>
</dbReference>
<protein>
    <submittedName>
        <fullName evidence="2">Uncharacterized protein</fullName>
    </submittedName>
</protein>
<evidence type="ECO:0000256" key="1">
    <source>
        <dbReference type="SAM" id="MobiDB-lite"/>
    </source>
</evidence>
<evidence type="ECO:0000313" key="2">
    <source>
        <dbReference type="EMBL" id="MBZ2167002.1"/>
    </source>
</evidence>
<accession>A0A8T5USH5</accession>
<gene>
    <name evidence="2" type="ORF">K8N75_13235</name>
</gene>
<name>A0A8T5USH5_9EURY</name>
<keyword evidence="3" id="KW-1185">Reference proteome</keyword>
<organism evidence="2 3">
    <name type="scientific">Methanobacterium spitsbergense</name>
    <dbReference type="NCBI Taxonomy" id="2874285"/>
    <lineage>
        <taxon>Archaea</taxon>
        <taxon>Methanobacteriati</taxon>
        <taxon>Methanobacteriota</taxon>
        <taxon>Methanomada group</taxon>
        <taxon>Methanobacteria</taxon>
        <taxon>Methanobacteriales</taxon>
        <taxon>Methanobacteriaceae</taxon>
        <taxon>Methanobacterium</taxon>
    </lineage>
</organism>
<feature type="region of interest" description="Disordered" evidence="1">
    <location>
        <begin position="484"/>
        <end position="525"/>
    </location>
</feature>
<sequence length="525" mass="58913">MQDSKILNKRFKFKMPLITKSADFKNADRDEFGCKHISFGLSTTVEDLQGDTMTDNAMNKMVELLKENPIAINDGHNHSLRDEIGPTTDVWIEDTDLIVDLRVRKMWEDEIEDVLNSGLPVGGSIEGVTLATKTITQKSMDDGFILKKEIIDDLQLFAGALTAIPAAWNLRGTAKSKTCTHSMCAQIQKSMDMKNLGVVKIKKSDYELNKAMEDDTISVINTDGSFESLRADIDEALSAKYADSEGSGMRGCWIRYTFPDKVVVEPWVGDDVYVIPYARDVNTDEITLGDPTAAETQIVTKMIKEFEATNDLEKAMKTFNDKGGDKLTKEKDEGFVKKIKGLFDSGHLDFMKSNEVEPIEEPPVIDEPEEQGGEPMEKTAVPREEIQKMIDEGVDAKTKDMKTTLESITSENKSLKHKALITKALDLHKKINPTKDGETDINEEDFMKSLEESMIDEEDPMFNKDAFEANPDFFVKTEVKSMERTLSKTPDGDIPNFVDKSLEKQATANAEKAKKIRKDLNEQGR</sequence>